<dbReference type="EMBL" id="KX273386">
    <property type="protein sequence ID" value="ANN13470.1"/>
    <property type="molecule type" value="Genomic_DNA"/>
</dbReference>
<reference evidence="11" key="1">
    <citation type="submission" date="2016-05" db="EMBL/GenBank/DDBJ databases">
        <title>Comparative sequence analysis of Cyclospora cayetanensis apicoplast genomes originating from diverse geographical regions.</title>
        <authorList>
            <person name="Gopinath G.R."/>
            <person name="Cinar H.N."/>
            <person name="Murphy H.R."/>
            <person name="Qvarnstrom Y."/>
            <person name="Wei-Pridgeon Y."/>
            <person name="Li W."/>
            <person name="Nascimento F."/>
            <person name="Arrowood M.J."/>
            <person name="Jang A."/>
            <person name="Kim E."/>
            <person name="Kim R."/>
            <person name="da Silva A."/>
            <person name="DaSilva A."/>
        </authorList>
    </citation>
    <scope>NUCLEOTIDE SEQUENCE</scope>
    <source>
        <strain evidence="15">Guatemala-1</strain>
        <strain evidence="5">Indonesia-1</strain>
        <strain evidence="6">Indonesia-2</strain>
        <strain evidence="7">Indonesia-3</strain>
        <strain evidence="10">NepalC10</strain>
        <strain evidence="8">NepalC5</strain>
        <strain evidence="9">NepalC8</strain>
        <strain evidence="11">Newyork-1</strain>
        <strain evidence="4">NF1</strain>
        <strain evidence="12">Rhodeisland-1</strain>
        <strain evidence="13">Texas-1</strain>
        <strain evidence="14">Virginia-1</strain>
    </source>
</reference>
<evidence type="ECO:0000256" key="2">
    <source>
        <dbReference type="ARBA" id="ARBA00022980"/>
    </source>
</evidence>
<dbReference type="AlphaFoldDB" id="A0A193BMQ8"/>
<dbReference type="EMBL" id="KX189066">
    <property type="protein sequence ID" value="ANJ44333.1"/>
    <property type="molecule type" value="Genomic_DNA"/>
</dbReference>
<dbReference type="PANTHER" id="PTHR12220:SF13">
    <property type="entry name" value="LARGE RIBOSOMAL SUBUNIT PROTEIN UL16M"/>
    <property type="match status" value="1"/>
</dbReference>
<dbReference type="EMBL" id="KX273388">
    <property type="protein sequence ID" value="ANN13527.1"/>
    <property type="molecule type" value="Genomic_DNA"/>
</dbReference>
<dbReference type="GO" id="GO:0005762">
    <property type="term" value="C:mitochondrial large ribosomal subunit"/>
    <property type="evidence" value="ECO:0007669"/>
    <property type="project" value="TreeGrafter"/>
</dbReference>
<dbReference type="EMBL" id="KX273382">
    <property type="protein sequence ID" value="ANN13354.1"/>
    <property type="molecule type" value="Genomic_DNA"/>
</dbReference>
<proteinExistence type="inferred from homology"/>
<dbReference type="EMBL" id="KX273383">
    <property type="protein sequence ID" value="ANN13383.1"/>
    <property type="molecule type" value="Genomic_DNA"/>
</dbReference>
<dbReference type="CDD" id="cd01433">
    <property type="entry name" value="Ribosomal_L16_L10e"/>
    <property type="match status" value="1"/>
</dbReference>
<dbReference type="Gene3D" id="3.90.1170.10">
    <property type="entry name" value="Ribosomal protein L10e/L16"/>
    <property type="match status" value="1"/>
</dbReference>
<evidence type="ECO:0000256" key="1">
    <source>
        <dbReference type="ARBA" id="ARBA00008931"/>
    </source>
</evidence>
<comment type="similarity">
    <text evidence="1">Belongs to the universal ribosomal protein uL16 family.</text>
</comment>
<evidence type="ECO:0000313" key="9">
    <source>
        <dbReference type="EMBL" id="ANN13383.1"/>
    </source>
</evidence>
<evidence type="ECO:0000313" key="6">
    <source>
        <dbReference type="EMBL" id="ANN13296.1"/>
    </source>
</evidence>
<dbReference type="InterPro" id="IPR000114">
    <property type="entry name" value="Ribosomal_uL16_bact-type"/>
</dbReference>
<dbReference type="InterPro" id="IPR016180">
    <property type="entry name" value="Ribosomal_uL16_dom"/>
</dbReference>
<sequence length="128" mass="15233">MKKFIFTKNIKYKGINFHKCIYGIWAIQNIKYGTLSNKHINFIKQYLQKNIKKIKCYKLNITINRIQTKKPLDTRMGGGKGSIYDTQYFLKPGFIFLEFYNIPVNIIFSIFKIFNTKLPIKIRLININ</sequence>
<evidence type="ECO:0000313" key="12">
    <source>
        <dbReference type="EMBL" id="ANN13470.1"/>
    </source>
</evidence>
<evidence type="ECO:0000313" key="8">
    <source>
        <dbReference type="EMBL" id="ANN13354.1"/>
    </source>
</evidence>
<evidence type="ECO:0000313" key="10">
    <source>
        <dbReference type="EMBL" id="ANN13412.1"/>
    </source>
</evidence>
<dbReference type="EMBL" id="KX273381">
    <property type="protein sequence ID" value="ANN13325.1"/>
    <property type="molecule type" value="Genomic_DNA"/>
</dbReference>
<dbReference type="VEuPathDB" id="ToxoDB:ccNF1C8_api_6"/>
<dbReference type="EMBL" id="KX273389">
    <property type="protein sequence ID" value="ANN13553.1"/>
    <property type="molecule type" value="Genomic_DNA"/>
</dbReference>
<dbReference type="GO" id="GO:0003735">
    <property type="term" value="F:structural constituent of ribosome"/>
    <property type="evidence" value="ECO:0007669"/>
    <property type="project" value="InterPro"/>
</dbReference>
<dbReference type="EMBL" id="KX273384">
    <property type="protein sequence ID" value="ANN13412.1"/>
    <property type="molecule type" value="Genomic_DNA"/>
</dbReference>
<dbReference type="Pfam" id="PF00252">
    <property type="entry name" value="Ribosomal_L16"/>
    <property type="match status" value="1"/>
</dbReference>
<dbReference type="EMBL" id="KX273387">
    <property type="protein sequence ID" value="ANN13498.1"/>
    <property type="molecule type" value="Genomic_DNA"/>
</dbReference>
<dbReference type="PANTHER" id="PTHR12220">
    <property type="entry name" value="50S/60S RIBOSOMAL PROTEIN L16"/>
    <property type="match status" value="1"/>
</dbReference>
<dbReference type="EMBL" id="KX273379">
    <property type="protein sequence ID" value="ANN13267.1"/>
    <property type="molecule type" value="Genomic_DNA"/>
</dbReference>
<protein>
    <submittedName>
        <fullName evidence="11">Ribosomal protein L16</fullName>
    </submittedName>
</protein>
<dbReference type="SUPFAM" id="SSF54686">
    <property type="entry name" value="Ribosomal protein L16p/L10e"/>
    <property type="match status" value="1"/>
</dbReference>
<name>A0A193BMQ8_9EIME</name>
<evidence type="ECO:0000256" key="3">
    <source>
        <dbReference type="ARBA" id="ARBA00023274"/>
    </source>
</evidence>
<keyword evidence="3" id="KW-0687">Ribonucleoprotein</keyword>
<dbReference type="GO" id="GO:0019843">
    <property type="term" value="F:rRNA binding"/>
    <property type="evidence" value="ECO:0007669"/>
    <property type="project" value="InterPro"/>
</dbReference>
<evidence type="ECO:0000313" key="14">
    <source>
        <dbReference type="EMBL" id="ANN13527.1"/>
    </source>
</evidence>
<dbReference type="EMBL" id="KX273385">
    <property type="protein sequence ID" value="ANN13441.1"/>
    <property type="molecule type" value="Genomic_DNA"/>
</dbReference>
<organism evidence="11">
    <name type="scientific">Cyclospora cayetanensis</name>
    <dbReference type="NCBI Taxonomy" id="88456"/>
    <lineage>
        <taxon>Eukaryota</taxon>
        <taxon>Sar</taxon>
        <taxon>Alveolata</taxon>
        <taxon>Apicomplexa</taxon>
        <taxon>Conoidasida</taxon>
        <taxon>Coccidia</taxon>
        <taxon>Eucoccidiorida</taxon>
        <taxon>Eimeriorina</taxon>
        <taxon>Eimeriidae</taxon>
        <taxon>Cyclospora</taxon>
    </lineage>
</organism>
<evidence type="ECO:0000313" key="5">
    <source>
        <dbReference type="EMBL" id="ANN13267.1"/>
    </source>
</evidence>
<keyword evidence="2 11" id="KW-0689">Ribosomal protein</keyword>
<evidence type="ECO:0000313" key="15">
    <source>
        <dbReference type="EMBL" id="ANN13553.1"/>
    </source>
</evidence>
<evidence type="ECO:0000313" key="4">
    <source>
        <dbReference type="EMBL" id="ANJ44333.1"/>
    </source>
</evidence>
<evidence type="ECO:0000313" key="13">
    <source>
        <dbReference type="EMBL" id="ANN13498.1"/>
    </source>
</evidence>
<dbReference type="InterPro" id="IPR036920">
    <property type="entry name" value="Ribosomal_uL16_sf"/>
</dbReference>
<dbReference type="InterPro" id="IPR047873">
    <property type="entry name" value="Ribosomal_uL16"/>
</dbReference>
<accession>A0A193BMQ8</accession>
<evidence type="ECO:0000313" key="7">
    <source>
        <dbReference type="EMBL" id="ANN13325.1"/>
    </source>
</evidence>
<evidence type="ECO:0000313" key="11">
    <source>
        <dbReference type="EMBL" id="ANN13441.1"/>
    </source>
</evidence>
<dbReference type="GO" id="GO:0032543">
    <property type="term" value="P:mitochondrial translation"/>
    <property type="evidence" value="ECO:0007669"/>
    <property type="project" value="TreeGrafter"/>
</dbReference>
<dbReference type="EMBL" id="KX273380">
    <property type="protein sequence ID" value="ANN13296.1"/>
    <property type="molecule type" value="Genomic_DNA"/>
</dbReference>